<feature type="domain" description="Glycosyltransferase 2-like" evidence="2">
    <location>
        <begin position="4"/>
        <end position="123"/>
    </location>
</feature>
<dbReference type="CDD" id="cd04186">
    <property type="entry name" value="GT_2_like_c"/>
    <property type="match status" value="1"/>
</dbReference>
<dbReference type="AlphaFoldDB" id="A0A3B0VGX5"/>
<dbReference type="EMBL" id="UOEU01000700">
    <property type="protein sequence ID" value="VAW38232.1"/>
    <property type="molecule type" value="Genomic_DNA"/>
</dbReference>
<keyword evidence="3" id="KW-0808">Transferase</keyword>
<dbReference type="InterPro" id="IPR001173">
    <property type="entry name" value="Glyco_trans_2-like"/>
</dbReference>
<evidence type="ECO:0000256" key="1">
    <source>
        <dbReference type="SAM" id="Phobius"/>
    </source>
</evidence>
<evidence type="ECO:0000313" key="3">
    <source>
        <dbReference type="EMBL" id="VAW38232.1"/>
    </source>
</evidence>
<protein>
    <submittedName>
        <fullName evidence="3">Glycosyl transferase, family 2</fullName>
    </submittedName>
</protein>
<keyword evidence="1" id="KW-0472">Membrane</keyword>
<dbReference type="PANTHER" id="PTHR43179:SF7">
    <property type="entry name" value="RHAMNOSYLTRANSFERASE WBBL"/>
    <property type="match status" value="1"/>
</dbReference>
<keyword evidence="1" id="KW-0812">Transmembrane</keyword>
<dbReference type="Gene3D" id="3.90.550.10">
    <property type="entry name" value="Spore Coat Polysaccharide Biosynthesis Protein SpsA, Chain A"/>
    <property type="match status" value="1"/>
</dbReference>
<dbReference type="PANTHER" id="PTHR43179">
    <property type="entry name" value="RHAMNOSYLTRANSFERASE WBBL"/>
    <property type="match status" value="1"/>
</dbReference>
<gene>
    <name evidence="3" type="ORF">MNBD_CHLOROFLEXI01-195</name>
</gene>
<name>A0A3B0VGX5_9ZZZZ</name>
<accession>A0A3B0VGX5</accession>
<dbReference type="SUPFAM" id="SSF53448">
    <property type="entry name" value="Nucleotide-diphospho-sugar transferases"/>
    <property type="match status" value="1"/>
</dbReference>
<proteinExistence type="predicted"/>
<organism evidence="3">
    <name type="scientific">hydrothermal vent metagenome</name>
    <dbReference type="NCBI Taxonomy" id="652676"/>
    <lineage>
        <taxon>unclassified sequences</taxon>
        <taxon>metagenomes</taxon>
        <taxon>ecological metagenomes</taxon>
    </lineage>
</organism>
<sequence length="304" mass="34749">MKLSIVIVSWNTKDLLEACLRSVYGYPLDQPFEVWVVDNHSKDDSVAMVRAQFPQVELIASEDNLGFAGGNNQAIPHCQGEYILLLNPDTEVKPEALNALVAFMDSQPDAGAAGSRLLNADGSLQPSCNPMPTLGREFWRMFYLDKLIPLGVYDMEKWDVAEPREVDVLMGASMLLRKEVLNTVGLLDEGYFMYSEEVDLCFRLQKAGWRLFWVPQSQVVHYWGQSAKLVLAKMFLQLYRGKLRFFRQHYGRLTVFFYKIVLGLAALFRLALLPLALLRNSEQRDNKLHMARHYGRLLLALPKM</sequence>
<keyword evidence="1" id="KW-1133">Transmembrane helix</keyword>
<dbReference type="GO" id="GO:0016740">
    <property type="term" value="F:transferase activity"/>
    <property type="evidence" value="ECO:0007669"/>
    <property type="project" value="UniProtKB-KW"/>
</dbReference>
<dbReference type="InterPro" id="IPR029044">
    <property type="entry name" value="Nucleotide-diphossugar_trans"/>
</dbReference>
<dbReference type="Pfam" id="PF00535">
    <property type="entry name" value="Glycos_transf_2"/>
    <property type="match status" value="1"/>
</dbReference>
<reference evidence="3" key="1">
    <citation type="submission" date="2018-06" db="EMBL/GenBank/DDBJ databases">
        <authorList>
            <person name="Zhirakovskaya E."/>
        </authorList>
    </citation>
    <scope>NUCLEOTIDE SEQUENCE</scope>
</reference>
<feature type="transmembrane region" description="Helical" evidence="1">
    <location>
        <begin position="256"/>
        <end position="278"/>
    </location>
</feature>
<evidence type="ECO:0000259" key="2">
    <source>
        <dbReference type="Pfam" id="PF00535"/>
    </source>
</evidence>